<dbReference type="OrthoDB" id="2632240at2"/>
<name>A0A430J7X9_9BACL</name>
<keyword evidence="2" id="KW-1185">Reference proteome</keyword>
<gene>
    <name evidence="1" type="ORF">EJQ19_25100</name>
</gene>
<evidence type="ECO:0000313" key="1">
    <source>
        <dbReference type="EMBL" id="RTE05502.1"/>
    </source>
</evidence>
<proteinExistence type="predicted"/>
<dbReference type="EMBL" id="RXHU01000082">
    <property type="protein sequence ID" value="RTE05502.1"/>
    <property type="molecule type" value="Genomic_DNA"/>
</dbReference>
<sequence>MNQYSNYEVDLKTHAYERYRERVGKKSFSDVLDWCKEQILGGNYGAIERGLINIDGVWFACRLEEQHLILVTCYGRTTANLPAGMKWALKHNDRINLDTISGIGVMPP</sequence>
<organism evidence="1 2">
    <name type="scientific">Paenibacillus whitsoniae</name>
    <dbReference type="NCBI Taxonomy" id="2496558"/>
    <lineage>
        <taxon>Bacteria</taxon>
        <taxon>Bacillati</taxon>
        <taxon>Bacillota</taxon>
        <taxon>Bacilli</taxon>
        <taxon>Bacillales</taxon>
        <taxon>Paenibacillaceae</taxon>
        <taxon>Paenibacillus</taxon>
    </lineage>
</organism>
<accession>A0A430J7X9</accession>
<reference evidence="1 2" key="1">
    <citation type="submission" date="2018-12" db="EMBL/GenBank/DDBJ databases">
        <title>Bacillus ochoae sp. nov., Paenibacillus whitsoniae sp. nov., Paenibacillus spiritus sp. nov. Isolated from the Mars Exploration Rover during spacecraft assembly.</title>
        <authorList>
            <person name="Seuylemezian A."/>
            <person name="Vaishampayan P."/>
        </authorList>
    </citation>
    <scope>NUCLEOTIDE SEQUENCE [LARGE SCALE GENOMIC DNA]</scope>
    <source>
        <strain evidence="1 2">MER 54</strain>
    </source>
</reference>
<dbReference type="RefSeq" id="WP_126143973.1">
    <property type="nucleotide sequence ID" value="NZ_RXHU01000082.1"/>
</dbReference>
<protein>
    <submittedName>
        <fullName evidence="1">Uncharacterized protein</fullName>
    </submittedName>
</protein>
<comment type="caution">
    <text evidence="1">The sequence shown here is derived from an EMBL/GenBank/DDBJ whole genome shotgun (WGS) entry which is preliminary data.</text>
</comment>
<dbReference type="Proteomes" id="UP000276128">
    <property type="component" value="Unassembled WGS sequence"/>
</dbReference>
<evidence type="ECO:0000313" key="2">
    <source>
        <dbReference type="Proteomes" id="UP000276128"/>
    </source>
</evidence>
<dbReference type="AlphaFoldDB" id="A0A430J7X9"/>